<accession>E1QVS1</accession>
<comment type="similarity">
    <text evidence="1">Belongs to the asp23 family.</text>
</comment>
<dbReference type="STRING" id="633147.Olsu_1114"/>
<keyword evidence="3" id="KW-1185">Reference proteome</keyword>
<gene>
    <name evidence="2" type="ordered locus">Olsu_1114</name>
</gene>
<dbReference type="Proteomes" id="UP000000333">
    <property type="component" value="Chromosome"/>
</dbReference>
<name>E1QVS1_OLSUV</name>
<dbReference type="GeneID" id="78512537"/>
<organism evidence="2 3">
    <name type="scientific">Olsenella uli (strain ATCC 49627 / DSM 7084 / CCUG 31166 / CIP 109912 / JCM 12494 / LMG 11480 / NCIMB 702895 / VPI D76D-27C)</name>
    <name type="common">Lactobacillus uli</name>
    <dbReference type="NCBI Taxonomy" id="633147"/>
    <lineage>
        <taxon>Bacteria</taxon>
        <taxon>Bacillati</taxon>
        <taxon>Actinomycetota</taxon>
        <taxon>Coriobacteriia</taxon>
        <taxon>Coriobacteriales</taxon>
        <taxon>Atopobiaceae</taxon>
        <taxon>Olsenella</taxon>
    </lineage>
</organism>
<evidence type="ECO:0000256" key="1">
    <source>
        <dbReference type="ARBA" id="ARBA00005721"/>
    </source>
</evidence>
<dbReference type="RefSeq" id="WP_013251976.1">
    <property type="nucleotide sequence ID" value="NC_014363.1"/>
</dbReference>
<proteinExistence type="inferred from homology"/>
<evidence type="ECO:0000313" key="3">
    <source>
        <dbReference type="Proteomes" id="UP000000333"/>
    </source>
</evidence>
<dbReference type="PANTHER" id="PTHR34297:SF1">
    <property type="entry name" value="ASP23_GLS24 FAMILY ENVELOPE STRESS RESPONSE PROTEIN"/>
    <property type="match status" value="1"/>
</dbReference>
<dbReference type="PATRIC" id="fig|633147.7.peg.428"/>
<dbReference type="KEGG" id="ols:Olsu_1114"/>
<dbReference type="AlphaFoldDB" id="E1QVS1"/>
<evidence type="ECO:0000313" key="2">
    <source>
        <dbReference type="EMBL" id="ADK68224.1"/>
    </source>
</evidence>
<dbReference type="EMBL" id="CP002106">
    <property type="protein sequence ID" value="ADK68224.1"/>
    <property type="molecule type" value="Genomic_DNA"/>
</dbReference>
<dbReference type="OrthoDB" id="3182211at2"/>
<sequence>MGETELFISGIGVSRRVVSQVVTMAVEEVEGVVRVGGNDIASSLVSVFTSRSVSPEAAVESRVEDGKLRVVVHLAVFYGYPFTKLAAAVRGAVSDAVSEQIGVEVGAVDVCIDSLVFPKE</sequence>
<dbReference type="PANTHER" id="PTHR34297">
    <property type="entry name" value="HYPOTHETICAL CYTOSOLIC PROTEIN-RELATED"/>
    <property type="match status" value="1"/>
</dbReference>
<protein>
    <recommendedName>
        <fullName evidence="4">Asp23/Gls24 family envelope stress response protein</fullName>
    </recommendedName>
</protein>
<evidence type="ECO:0008006" key="4">
    <source>
        <dbReference type="Google" id="ProtNLM"/>
    </source>
</evidence>
<dbReference type="Pfam" id="PF03780">
    <property type="entry name" value="Asp23"/>
    <property type="match status" value="1"/>
</dbReference>
<dbReference type="InterPro" id="IPR005531">
    <property type="entry name" value="Asp23"/>
</dbReference>
<reference evidence="2 3" key="1">
    <citation type="journal article" date="2010" name="Stand. Genomic Sci.">
        <title>Complete genome sequence of Olsenella uli type strain (VPI D76D-27C).</title>
        <authorList>
            <person name="Goker M."/>
            <person name="Held B."/>
            <person name="Lucas S."/>
            <person name="Nolan M."/>
            <person name="Yasawong M."/>
            <person name="Glavina Del Rio T."/>
            <person name="Tice H."/>
            <person name="Cheng J.F."/>
            <person name="Bruce D."/>
            <person name="Detter J.C."/>
            <person name="Tapia R."/>
            <person name="Han C."/>
            <person name="Goodwin L."/>
            <person name="Pitluck S."/>
            <person name="Liolios K."/>
            <person name="Ivanova N."/>
            <person name="Mavromatis K."/>
            <person name="Mikhailova N."/>
            <person name="Pati A."/>
            <person name="Chen A."/>
            <person name="Palaniappan K."/>
            <person name="Land M."/>
            <person name="Hauser L."/>
            <person name="Chang Y.J."/>
            <person name="Jeffries C.D."/>
            <person name="Rohde M."/>
            <person name="Sikorski J."/>
            <person name="Pukall R."/>
            <person name="Woyke T."/>
            <person name="Bristow J."/>
            <person name="Eisen J.A."/>
            <person name="Markowitz V."/>
            <person name="Hugenholtz P."/>
            <person name="Kyrpides N.C."/>
            <person name="Klenk H.P."/>
            <person name="Lapidus A."/>
        </authorList>
    </citation>
    <scope>NUCLEOTIDE SEQUENCE [LARGE SCALE GENOMIC DNA]</scope>
    <source>
        <strain evidence="3">ATCC 49627 / DSM 7084 / CIP 109912 / JCM 12494 / NCIMB 702895 / VPI D76D-27C</strain>
    </source>
</reference>
<dbReference type="HOGENOM" id="CLU_113198_4_4_11"/>
<dbReference type="eggNOG" id="COG1302">
    <property type="taxonomic scope" value="Bacteria"/>
</dbReference>